<dbReference type="InterPro" id="IPR000073">
    <property type="entry name" value="AB_hydrolase_1"/>
</dbReference>
<dbReference type="PANTHER" id="PTHR43248">
    <property type="entry name" value="2-SUCCINYL-6-HYDROXY-2,4-CYCLOHEXADIENE-1-CARBOXYLATE SYNTHASE"/>
    <property type="match status" value="1"/>
</dbReference>
<keyword evidence="2" id="KW-0732">Signal</keyword>
<dbReference type="SUPFAM" id="SSF53474">
    <property type="entry name" value="alpha/beta-Hydrolases"/>
    <property type="match status" value="1"/>
</dbReference>
<dbReference type="AlphaFoldDB" id="A0A561VA98"/>
<evidence type="ECO:0000313" key="6">
    <source>
        <dbReference type="Proteomes" id="UP000316184"/>
    </source>
</evidence>
<dbReference type="Gene3D" id="3.40.50.1820">
    <property type="entry name" value="alpha/beta hydrolase"/>
    <property type="match status" value="1"/>
</dbReference>
<name>A0A561VA98_9PSEU</name>
<accession>A0A561VA98</accession>
<reference evidence="5 6" key="1">
    <citation type="submission" date="2019-06" db="EMBL/GenBank/DDBJ databases">
        <title>Sequencing the genomes of 1000 actinobacteria strains.</title>
        <authorList>
            <person name="Klenk H.-P."/>
        </authorList>
    </citation>
    <scope>NUCLEOTIDE SEQUENCE [LARGE SCALE GENOMIC DNA]</scope>
    <source>
        <strain evidence="5 6">DSM 46699</strain>
    </source>
</reference>
<evidence type="ECO:0000256" key="3">
    <source>
        <dbReference type="ARBA" id="ARBA00022801"/>
    </source>
</evidence>
<proteinExistence type="inferred from homology"/>
<dbReference type="InterPro" id="IPR029058">
    <property type="entry name" value="AB_hydrolase_fold"/>
</dbReference>
<sequence length="484" mass="52378">MIIVFNKPDNSLEGCEPEVMRALRPVVALALLAPTLTAAPAAAEPLEFGPCPFEGAECANLPVPLGEGNRSISIAISRVPATGTPGEYRGALLVNPGGPGGSGLEYAVSKGEKLPEQVRRSYDIIGFDPRGVGRSAPLDCGELGGLFQHPAPEPVPVGERAETQHLHRLRAMADDCLRNNPDAAWMSTTSTARDVDRVRAALGSEKLNFLGVSYGSYLGAAYAAQFPDRVGRMVLDSVVSPDRWHDFDARQAFAMLDQRDTLFEWIAAQPEFGLGETKQQVRETYSTTRARLTGSFGPAEFDNLVYKTLSRTERWEPFARDLSAHVHQGAPLSPALPEDDPESRNYEAALRTVKCADSRRPTEDEVIGSLRALRAADPEPIVTGFEAATCAYWPEPVEPARFGHPDMPPVLLTQADHDPTTPLDGARRMQARLPGARMVTLHDSYSHGVFASQRNPCVDDAAAHYLLTGALPADDLRCQGPGLP</sequence>
<comment type="caution">
    <text evidence="5">The sequence shown here is derived from an EMBL/GenBank/DDBJ whole genome shotgun (WGS) entry which is preliminary data.</text>
</comment>
<evidence type="ECO:0000256" key="2">
    <source>
        <dbReference type="ARBA" id="ARBA00022729"/>
    </source>
</evidence>
<protein>
    <submittedName>
        <fullName evidence="5">Alpha/beta hydrolase family protein</fullName>
    </submittedName>
</protein>
<dbReference type="Pfam" id="PF00561">
    <property type="entry name" value="Abhydrolase_1"/>
    <property type="match status" value="1"/>
</dbReference>
<dbReference type="GO" id="GO:0016787">
    <property type="term" value="F:hydrolase activity"/>
    <property type="evidence" value="ECO:0007669"/>
    <property type="project" value="UniProtKB-KW"/>
</dbReference>
<evidence type="ECO:0000259" key="4">
    <source>
        <dbReference type="Pfam" id="PF00561"/>
    </source>
</evidence>
<dbReference type="EMBL" id="VIWX01000001">
    <property type="protein sequence ID" value="TWG08510.1"/>
    <property type="molecule type" value="Genomic_DNA"/>
</dbReference>
<comment type="similarity">
    <text evidence="1">Belongs to the peptidase S33 family.</text>
</comment>
<dbReference type="InterPro" id="IPR051601">
    <property type="entry name" value="Serine_prot/Carboxylest_S33"/>
</dbReference>
<dbReference type="PANTHER" id="PTHR43248:SF29">
    <property type="entry name" value="TRIPEPTIDYL AMINOPEPTIDASE"/>
    <property type="match status" value="1"/>
</dbReference>
<keyword evidence="3 5" id="KW-0378">Hydrolase</keyword>
<dbReference type="Proteomes" id="UP000316184">
    <property type="component" value="Unassembled WGS sequence"/>
</dbReference>
<feature type="domain" description="AB hydrolase-1" evidence="4">
    <location>
        <begin position="91"/>
        <end position="444"/>
    </location>
</feature>
<gene>
    <name evidence="5" type="ORF">FHU35_111129</name>
</gene>
<organism evidence="5 6">
    <name type="scientific">Saccharopolyspora dendranthemae</name>
    <dbReference type="NCBI Taxonomy" id="1181886"/>
    <lineage>
        <taxon>Bacteria</taxon>
        <taxon>Bacillati</taxon>
        <taxon>Actinomycetota</taxon>
        <taxon>Actinomycetes</taxon>
        <taxon>Pseudonocardiales</taxon>
        <taxon>Pseudonocardiaceae</taxon>
        <taxon>Saccharopolyspora</taxon>
    </lineage>
</organism>
<evidence type="ECO:0000313" key="5">
    <source>
        <dbReference type="EMBL" id="TWG08510.1"/>
    </source>
</evidence>
<evidence type="ECO:0000256" key="1">
    <source>
        <dbReference type="ARBA" id="ARBA00010088"/>
    </source>
</evidence>
<keyword evidence="6" id="KW-1185">Reference proteome</keyword>